<sequence length="69" mass="7470">MARKYPTTEDNLCTNAAEHGTHICSLIASGRADEARNRSRKARFACFNCGARADEEKSLCNPTPLAGEA</sequence>
<dbReference type="Proteomes" id="UP001060414">
    <property type="component" value="Chromosome"/>
</dbReference>
<reference evidence="1" key="1">
    <citation type="journal article" date="2022" name="Environ. Microbiol.">
        <title>Geoalkalibacter halelectricus SAP #1 sp. nov. possessing extracellular electron transfer and mineral#reducing capabilities from a haloalkaline environment.</title>
        <authorList>
            <person name="Yadav S."/>
            <person name="Singh R."/>
            <person name="Sundharam S.S."/>
            <person name="Chaudhary S."/>
            <person name="Krishnamurthi S."/>
            <person name="Patil S.A."/>
        </authorList>
    </citation>
    <scope>NUCLEOTIDE SEQUENCE</scope>
    <source>
        <strain evidence="1">SAP-1</strain>
    </source>
</reference>
<keyword evidence="2" id="KW-1185">Reference proteome</keyword>
<protein>
    <submittedName>
        <fullName evidence="1">Uncharacterized protein</fullName>
    </submittedName>
</protein>
<evidence type="ECO:0000313" key="1">
    <source>
        <dbReference type="EMBL" id="UWZ81117.1"/>
    </source>
</evidence>
<dbReference type="RefSeq" id="WP_260749487.1">
    <property type="nucleotide sequence ID" value="NZ_CP092109.1"/>
</dbReference>
<accession>A0ABY5ZPP2</accession>
<dbReference type="InterPro" id="IPR022398">
    <property type="entry name" value="Peptidase_S8_His-AS"/>
</dbReference>
<dbReference type="EMBL" id="CP092109">
    <property type="protein sequence ID" value="UWZ81117.1"/>
    <property type="molecule type" value="Genomic_DNA"/>
</dbReference>
<dbReference type="PROSITE" id="PS00137">
    <property type="entry name" value="SUBTILASE_HIS"/>
    <property type="match status" value="1"/>
</dbReference>
<evidence type="ECO:0000313" key="2">
    <source>
        <dbReference type="Proteomes" id="UP001060414"/>
    </source>
</evidence>
<organism evidence="1 2">
    <name type="scientific">Geoalkalibacter halelectricus</name>
    <dbReference type="NCBI Taxonomy" id="2847045"/>
    <lineage>
        <taxon>Bacteria</taxon>
        <taxon>Pseudomonadati</taxon>
        <taxon>Thermodesulfobacteriota</taxon>
        <taxon>Desulfuromonadia</taxon>
        <taxon>Desulfuromonadales</taxon>
        <taxon>Geoalkalibacteraceae</taxon>
        <taxon>Geoalkalibacter</taxon>
    </lineage>
</organism>
<name>A0ABY5ZPP2_9BACT</name>
<gene>
    <name evidence="1" type="ORF">L9S41_06900</name>
</gene>
<proteinExistence type="predicted"/>